<evidence type="ECO:0000256" key="5">
    <source>
        <dbReference type="ARBA" id="ARBA00023186"/>
    </source>
</evidence>
<dbReference type="Pfam" id="PF02561">
    <property type="entry name" value="FliS"/>
    <property type="match status" value="1"/>
</dbReference>
<dbReference type="CDD" id="cd16098">
    <property type="entry name" value="FliS"/>
    <property type="match status" value="1"/>
</dbReference>
<organism evidence="6 7">
    <name type="scientific">Aeoliella straminimaris</name>
    <dbReference type="NCBI Taxonomy" id="2954799"/>
    <lineage>
        <taxon>Bacteria</taxon>
        <taxon>Pseudomonadati</taxon>
        <taxon>Planctomycetota</taxon>
        <taxon>Planctomycetia</taxon>
        <taxon>Pirellulales</taxon>
        <taxon>Lacipirellulaceae</taxon>
        <taxon>Aeoliella</taxon>
    </lineage>
</organism>
<dbReference type="GO" id="GO:0044780">
    <property type="term" value="P:bacterial-type flagellum assembly"/>
    <property type="evidence" value="ECO:0007669"/>
    <property type="project" value="InterPro"/>
</dbReference>
<name>A0A9X2F8G5_9BACT</name>
<reference evidence="6" key="1">
    <citation type="submission" date="2022-06" db="EMBL/GenBank/DDBJ databases">
        <title>Aeoliella straminimaris, a novel planctomycete from sediments.</title>
        <authorList>
            <person name="Vitorino I.R."/>
            <person name="Lage O.M."/>
        </authorList>
    </citation>
    <scope>NUCLEOTIDE SEQUENCE</scope>
    <source>
        <strain evidence="6">ICT_H6.2</strain>
    </source>
</reference>
<keyword evidence="7" id="KW-1185">Reference proteome</keyword>
<evidence type="ECO:0000313" key="7">
    <source>
        <dbReference type="Proteomes" id="UP001155241"/>
    </source>
</evidence>
<dbReference type="NCBIfam" id="TIGR00208">
    <property type="entry name" value="fliS"/>
    <property type="match status" value="1"/>
</dbReference>
<sequence length="157" mass="17298">MPQANPSSYLESKVKTASPAQLHLMLIEGALRFCTKAQHELGDNNEGHANEAMLRAMDIVGEMLAGVRGGESDINQKLCELYQFLFYTLTSAYVNTDATKLSDVMRILEFERETWQLACERAHTQQKGNARPTTSTPIVAPHIAQPTTAAQGLSFEA</sequence>
<gene>
    <name evidence="6" type="primary">fliS</name>
    <name evidence="6" type="ORF">NG895_07655</name>
</gene>
<evidence type="ECO:0000256" key="4">
    <source>
        <dbReference type="ARBA" id="ARBA00022795"/>
    </source>
</evidence>
<protein>
    <submittedName>
        <fullName evidence="6">Flagellar export chaperone FliS</fullName>
    </submittedName>
</protein>
<keyword evidence="6" id="KW-0969">Cilium</keyword>
<comment type="caution">
    <text evidence="6">The sequence shown here is derived from an EMBL/GenBank/DDBJ whole genome shotgun (WGS) entry which is preliminary data.</text>
</comment>
<evidence type="ECO:0000256" key="2">
    <source>
        <dbReference type="ARBA" id="ARBA00008787"/>
    </source>
</evidence>
<dbReference type="GO" id="GO:0005829">
    <property type="term" value="C:cytosol"/>
    <property type="evidence" value="ECO:0007669"/>
    <property type="project" value="UniProtKB-SubCell"/>
</dbReference>
<keyword evidence="5" id="KW-0143">Chaperone</keyword>
<dbReference type="Proteomes" id="UP001155241">
    <property type="component" value="Unassembled WGS sequence"/>
</dbReference>
<dbReference type="AlphaFoldDB" id="A0A9X2F8G5"/>
<evidence type="ECO:0000256" key="1">
    <source>
        <dbReference type="ARBA" id="ARBA00004514"/>
    </source>
</evidence>
<dbReference type="InterPro" id="IPR003713">
    <property type="entry name" value="FliS"/>
</dbReference>
<dbReference type="RefSeq" id="WP_252851884.1">
    <property type="nucleotide sequence ID" value="NZ_JAMXLR010000026.1"/>
</dbReference>
<dbReference type="PANTHER" id="PTHR34773:SF1">
    <property type="entry name" value="FLAGELLAR SECRETION CHAPERONE FLIS"/>
    <property type="match status" value="1"/>
</dbReference>
<dbReference type="Gene3D" id="1.20.120.340">
    <property type="entry name" value="Flagellar protein FliS"/>
    <property type="match status" value="1"/>
</dbReference>
<proteinExistence type="inferred from homology"/>
<keyword evidence="6" id="KW-0282">Flagellum</keyword>
<keyword evidence="4" id="KW-1005">Bacterial flagellum biogenesis</keyword>
<evidence type="ECO:0000256" key="3">
    <source>
        <dbReference type="ARBA" id="ARBA00022490"/>
    </source>
</evidence>
<keyword evidence="6" id="KW-0966">Cell projection</keyword>
<dbReference type="SUPFAM" id="SSF101116">
    <property type="entry name" value="Flagellar export chaperone FliS"/>
    <property type="match status" value="1"/>
</dbReference>
<comment type="subcellular location">
    <subcellularLocation>
        <location evidence="1">Cytoplasm</location>
        <location evidence="1">Cytosol</location>
    </subcellularLocation>
</comment>
<comment type="similarity">
    <text evidence="2">Belongs to the FliS family.</text>
</comment>
<evidence type="ECO:0000313" key="6">
    <source>
        <dbReference type="EMBL" id="MCO6043779.1"/>
    </source>
</evidence>
<dbReference type="InterPro" id="IPR036584">
    <property type="entry name" value="FliS_sf"/>
</dbReference>
<dbReference type="EMBL" id="JAMXLR010000026">
    <property type="protein sequence ID" value="MCO6043779.1"/>
    <property type="molecule type" value="Genomic_DNA"/>
</dbReference>
<dbReference type="PANTHER" id="PTHR34773">
    <property type="entry name" value="FLAGELLAR SECRETION CHAPERONE FLIS"/>
    <property type="match status" value="1"/>
</dbReference>
<dbReference type="GO" id="GO:0071973">
    <property type="term" value="P:bacterial-type flagellum-dependent cell motility"/>
    <property type="evidence" value="ECO:0007669"/>
    <property type="project" value="TreeGrafter"/>
</dbReference>
<accession>A0A9X2F8G5</accession>
<keyword evidence="3" id="KW-0963">Cytoplasm</keyword>